<accession>A0A853F088</accession>
<sequence length="96" mass="11105">MQRSLIDKTNVDDIFIKMVVKEIEERFSQGKVLSQDDINYQHQSLTRSNLVKEKRGLCVEFFNLKCEKVGGFVASHSIKITQSDKPNSPTQKYRLV</sequence>
<evidence type="ECO:0000313" key="1">
    <source>
        <dbReference type="EMBL" id="NYT27323.1"/>
    </source>
</evidence>
<organism evidence="1 2">
    <name type="scientific">Candidatus Thiodubiliella endoseptemdiera</name>
    <dbReference type="NCBI Taxonomy" id="2738886"/>
    <lineage>
        <taxon>Bacteria</taxon>
        <taxon>Pseudomonadati</taxon>
        <taxon>Pseudomonadota</taxon>
        <taxon>Gammaproteobacteria</taxon>
        <taxon>Candidatus Pseudothioglobaceae</taxon>
        <taxon>Candidatus Thiodubiliella</taxon>
    </lineage>
</organism>
<comment type="caution">
    <text evidence="1">The sequence shown here is derived from an EMBL/GenBank/DDBJ whole genome shotgun (WGS) entry which is preliminary data.</text>
</comment>
<dbReference type="Proteomes" id="UP000568751">
    <property type="component" value="Unassembled WGS sequence"/>
</dbReference>
<dbReference type="AlphaFoldDB" id="A0A853F088"/>
<gene>
    <name evidence="1" type="ORF">H0A76_05175</name>
</gene>
<reference evidence="1 2" key="1">
    <citation type="submission" date="2020-05" db="EMBL/GenBank/DDBJ databases">
        <title>Horizontal transmission and recombination maintain forever young bacterial symbiont genomes.</title>
        <authorList>
            <person name="Russell S.L."/>
            <person name="Pepper-Tunick E."/>
            <person name="Svedberg J."/>
            <person name="Byrne A."/>
            <person name="Ruelas Castillo J."/>
            <person name="Vollmers C."/>
            <person name="Beinart R.A."/>
            <person name="Corbett-Detig R."/>
        </authorList>
    </citation>
    <scope>NUCLEOTIDE SEQUENCE [LARGE SCALE GENOMIC DNA]</scope>
    <source>
        <strain evidence="1">455</strain>
    </source>
</reference>
<evidence type="ECO:0000313" key="2">
    <source>
        <dbReference type="Proteomes" id="UP000568751"/>
    </source>
</evidence>
<proteinExistence type="predicted"/>
<dbReference type="EMBL" id="JACCHT010000001">
    <property type="protein sequence ID" value="NYT27323.1"/>
    <property type="molecule type" value="Genomic_DNA"/>
</dbReference>
<name>A0A853F088_9GAMM</name>
<protein>
    <submittedName>
        <fullName evidence="1">Uncharacterized protein</fullName>
    </submittedName>
</protein>
<dbReference type="RefSeq" id="WP_369152868.1">
    <property type="nucleotide sequence ID" value="NZ_OZ156463.1"/>
</dbReference>